<name>A0A0U4B808_9CAUD</name>
<reference evidence="1 2" key="1">
    <citation type="submission" date="2015-11" db="EMBL/GenBank/DDBJ databases">
        <authorList>
            <person name="Menninger J.E."/>
            <person name="Lamey M.E."/>
            <person name="Lindemann J.M."/>
            <person name="Martynyuk T."/>
            <person name="Mele F.E."/>
            <person name="Nabua C.T."/>
            <person name="Napoli C.K."/>
            <person name="Santiago L.M."/>
            <person name="Sweetman A.T."/>
            <person name="Weinstein J.L."/>
            <person name="Barrett N.A."/>
            <person name="Buerkert T.R."/>
            <person name="Cautela J.A."/>
            <person name="Egan M.S."/>
            <person name="Erb J.E."/>
            <person name="Garrigan K.E."/>
            <person name="Hagan D.J."/>
            <person name="Hartwell M.C."/>
            <person name="Hyduchak K.M."/>
            <person name="Jacob A.E."/>
            <person name="DeNigris D.M."/>
            <person name="London S.C."/>
            <person name="King-Smith C."/>
            <person name="Lee-Soety J.Y."/>
            <person name="Bradley K.W."/>
            <person name="Asai D.J."/>
            <person name="Bowman C.A."/>
            <person name="Russell D.A."/>
            <person name="Pope W.H."/>
            <person name="Jacobs-Sera D."/>
            <person name="Hendrix R.W."/>
            <person name="Hatfull G.F."/>
        </authorList>
    </citation>
    <scope>NUCLEOTIDE SEQUENCE [LARGE SCALE GENOMIC DNA]</scope>
</reference>
<dbReference type="Proteomes" id="UP000225045">
    <property type="component" value="Segment"/>
</dbReference>
<evidence type="ECO:0000313" key="2">
    <source>
        <dbReference type="Proteomes" id="UP000225045"/>
    </source>
</evidence>
<gene>
    <name evidence="1" type="primary">98</name>
    <name evidence="1" type="ORF">WILDE_98</name>
</gene>
<accession>A0A0U4B808</accession>
<organism evidence="1 2">
    <name type="scientific">Arthrobacter phage Wilde</name>
    <dbReference type="NCBI Taxonomy" id="1772323"/>
    <lineage>
        <taxon>Viruses</taxon>
        <taxon>Duplodnaviria</taxon>
        <taxon>Heunggongvirae</taxon>
        <taxon>Uroviricota</taxon>
        <taxon>Caudoviricetes</taxon>
        <taxon>Tankvirus</taxon>
        <taxon>Tankvirus tank</taxon>
    </lineage>
</organism>
<sequence length="55" mass="6310">MSEQRIAALVRKINAAKDFGYDDESVELTALLAERGKNWKWSDDFFSPVVVIYDT</sequence>
<dbReference type="EMBL" id="KU160673">
    <property type="protein sequence ID" value="ALY10880.1"/>
    <property type="molecule type" value="Genomic_DNA"/>
</dbReference>
<evidence type="ECO:0000313" key="1">
    <source>
        <dbReference type="EMBL" id="ALY10880.1"/>
    </source>
</evidence>
<protein>
    <submittedName>
        <fullName evidence="1">Uncharacterized protein</fullName>
    </submittedName>
</protein>
<proteinExistence type="predicted"/>